<keyword evidence="11" id="KW-0560">Oxidoreductase</keyword>
<dbReference type="SUPFAM" id="SSF56524">
    <property type="entry name" value="Oxidoreductase molybdopterin-binding domain"/>
    <property type="match status" value="1"/>
</dbReference>
<dbReference type="EC" id="1.8.3.1" evidence="7"/>
<dbReference type="AlphaFoldDB" id="A0A0N5APD5"/>
<dbReference type="SUPFAM" id="SSF81296">
    <property type="entry name" value="E set domains"/>
    <property type="match status" value="1"/>
</dbReference>
<dbReference type="Gene3D" id="3.90.420.10">
    <property type="entry name" value="Oxidoreductase, molybdopterin-binding domain"/>
    <property type="match status" value="1"/>
</dbReference>
<dbReference type="GO" id="GO:0043546">
    <property type="term" value="F:molybdopterin cofactor binding"/>
    <property type="evidence" value="ECO:0007669"/>
    <property type="project" value="InterPro"/>
</dbReference>
<evidence type="ECO:0000256" key="14">
    <source>
        <dbReference type="RuleBase" id="RU362121"/>
    </source>
</evidence>
<dbReference type="GO" id="GO:0005758">
    <property type="term" value="C:mitochondrial intermembrane space"/>
    <property type="evidence" value="ECO:0007669"/>
    <property type="project" value="UniProtKB-SubCell"/>
</dbReference>
<comment type="similarity">
    <text evidence="14">Belongs to the cytochrome b5 family.</text>
</comment>
<comment type="pathway">
    <text evidence="5">Energy metabolism; sulfur metabolism.</text>
</comment>
<dbReference type="PROSITE" id="PS00191">
    <property type="entry name" value="CYTOCHROME_B5_1"/>
    <property type="match status" value="1"/>
</dbReference>
<evidence type="ECO:0000259" key="15">
    <source>
        <dbReference type="PROSITE" id="PS50255"/>
    </source>
</evidence>
<evidence type="ECO:0000313" key="17">
    <source>
        <dbReference type="WBParaSite" id="SMUV_0000650801-mRNA-1"/>
    </source>
</evidence>
<dbReference type="GO" id="GO:0006790">
    <property type="term" value="P:sulfur compound metabolic process"/>
    <property type="evidence" value="ECO:0007669"/>
    <property type="project" value="UniProtKB-UniPathway"/>
</dbReference>
<protein>
    <recommendedName>
        <fullName evidence="7">sulfite oxidase</fullName>
        <ecNumber evidence="7">1.8.3.1</ecNumber>
    </recommendedName>
</protein>
<dbReference type="Gene3D" id="3.10.120.10">
    <property type="entry name" value="Cytochrome b5-like heme/steroid binding domain"/>
    <property type="match status" value="1"/>
</dbReference>
<evidence type="ECO:0000256" key="12">
    <source>
        <dbReference type="ARBA" id="ARBA00023004"/>
    </source>
</evidence>
<dbReference type="InterPro" id="IPR022407">
    <property type="entry name" value="OxRdtase_Mopterin_BS"/>
</dbReference>
<dbReference type="Gene3D" id="2.60.40.650">
    <property type="match status" value="1"/>
</dbReference>
<comment type="subunit">
    <text evidence="6">Homodimer.</text>
</comment>
<dbReference type="GO" id="GO:0030151">
    <property type="term" value="F:molybdenum ion binding"/>
    <property type="evidence" value="ECO:0007669"/>
    <property type="project" value="InterPro"/>
</dbReference>
<accession>A0A0N5APD5</accession>
<dbReference type="Pfam" id="PF00173">
    <property type="entry name" value="Cyt-b5"/>
    <property type="match status" value="1"/>
</dbReference>
<dbReference type="InterPro" id="IPR036374">
    <property type="entry name" value="OxRdtase_Mopterin-bd_sf"/>
</dbReference>
<evidence type="ECO:0000256" key="8">
    <source>
        <dbReference type="ARBA" id="ARBA00022505"/>
    </source>
</evidence>
<dbReference type="InterPro" id="IPR000572">
    <property type="entry name" value="OxRdtase_Mopterin-bd_dom"/>
</dbReference>
<dbReference type="PRINTS" id="PR00407">
    <property type="entry name" value="EUMOPTERIN"/>
</dbReference>
<dbReference type="SMART" id="SM01117">
    <property type="entry name" value="Cyt-b5"/>
    <property type="match status" value="1"/>
</dbReference>
<evidence type="ECO:0000256" key="6">
    <source>
        <dbReference type="ARBA" id="ARBA00011738"/>
    </source>
</evidence>
<evidence type="ECO:0000256" key="10">
    <source>
        <dbReference type="ARBA" id="ARBA00022723"/>
    </source>
</evidence>
<keyword evidence="9 14" id="KW-0349">Heme</keyword>
<dbReference type="Pfam" id="PF03404">
    <property type="entry name" value="Mo-co_dimer"/>
    <property type="match status" value="1"/>
</dbReference>
<dbReference type="GO" id="GO:0008482">
    <property type="term" value="F:sulfite oxidase activity"/>
    <property type="evidence" value="ECO:0007669"/>
    <property type="project" value="UniProtKB-EC"/>
</dbReference>
<dbReference type="Pfam" id="PF00174">
    <property type="entry name" value="Oxidored_molyb"/>
    <property type="match status" value="1"/>
</dbReference>
<dbReference type="FunFam" id="3.90.420.10:FF:000002">
    <property type="entry name" value="sulfite oxidase, mitochondrial"/>
    <property type="match status" value="1"/>
</dbReference>
<sequence>LACSGVFYYKRQYLTAYAATATTLNQQQQQPATEFPSSNTFKVNVLPRKDLPTYRLDEVKKHGKSAERIWVTFQQGVYDITDFIEGHPGGNKILMAAGGSIEPYWHLYQQHENEETYEMLEELRIGNLDPRDVDKDDLYANDPLRHPALQVLSQKPFNAETPSQLLIDHFYTPNPLFFVRSHMPVPKTHRVEIDGIGVKKPLSFNVDELKKQFEVVSVSATLQCAGNRRADMSKEKTVQGLPWKGSAISNAKWTGVRLRDVLVAAGVDPNDKRIKHVHFEGADHDTEGQHFGSSISFEKAMKSEVLLAFMMNDEEIPLDHGYPLRLVAPGIAGVRNVKWLKKIRLSDEESPAFWQQKDYKFTEKINYDAVPAIQEYPVQSAFVIPSENITVKRGLTYLEVAGYAWSGGGRGIIRVEVSADGGNTWQRAELEQNPDEDLDHMWSWTFFRATIQIPPNVKEMDLVCKATDRSYNTQPETARGTWNVRGLLNNAWHHIKVNVV</sequence>
<evidence type="ECO:0000256" key="13">
    <source>
        <dbReference type="ARBA" id="ARBA00023128"/>
    </source>
</evidence>
<dbReference type="WBParaSite" id="SMUV_0000650801-mRNA-1">
    <property type="protein sequence ID" value="SMUV_0000650801-mRNA-1"/>
    <property type="gene ID" value="SMUV_0000650801"/>
</dbReference>
<evidence type="ECO:0000256" key="4">
    <source>
        <dbReference type="ARBA" id="ARBA00004678"/>
    </source>
</evidence>
<dbReference type="PANTHER" id="PTHR19372:SF7">
    <property type="entry name" value="SULFITE OXIDASE, MITOCHONDRIAL"/>
    <property type="match status" value="1"/>
</dbReference>
<evidence type="ECO:0000256" key="2">
    <source>
        <dbReference type="ARBA" id="ARBA00001970"/>
    </source>
</evidence>
<name>A0A0N5APD5_9BILA</name>
<dbReference type="SUPFAM" id="SSF55856">
    <property type="entry name" value="Cytochrome b5-like heme/steroid binding domain"/>
    <property type="match status" value="1"/>
</dbReference>
<dbReference type="InterPro" id="IPR001199">
    <property type="entry name" value="Cyt_B5-like_heme/steroid-bd"/>
</dbReference>
<comment type="cofactor">
    <cofactor evidence="2">
        <name>heme b</name>
        <dbReference type="ChEBI" id="CHEBI:60344"/>
    </cofactor>
</comment>
<dbReference type="PANTHER" id="PTHR19372">
    <property type="entry name" value="SULFITE REDUCTASE"/>
    <property type="match status" value="1"/>
</dbReference>
<keyword evidence="13" id="KW-0496">Mitochondrion</keyword>
<comment type="subcellular location">
    <subcellularLocation>
        <location evidence="3">Mitochondrion intermembrane space</location>
    </subcellularLocation>
</comment>
<dbReference type="PROSITE" id="PS50255">
    <property type="entry name" value="CYTOCHROME_B5_2"/>
    <property type="match status" value="1"/>
</dbReference>
<keyword evidence="8" id="KW-0500">Molybdenum</keyword>
<dbReference type="InterPro" id="IPR014756">
    <property type="entry name" value="Ig_E-set"/>
</dbReference>
<dbReference type="InterPro" id="IPR036400">
    <property type="entry name" value="Cyt_B5-like_heme/steroid_sf"/>
</dbReference>
<evidence type="ECO:0000313" key="16">
    <source>
        <dbReference type="Proteomes" id="UP000046393"/>
    </source>
</evidence>
<dbReference type="UniPathway" id="UPA00096"/>
<evidence type="ECO:0000256" key="3">
    <source>
        <dbReference type="ARBA" id="ARBA00004569"/>
    </source>
</evidence>
<keyword evidence="10 14" id="KW-0479">Metal-binding</keyword>
<evidence type="ECO:0000256" key="11">
    <source>
        <dbReference type="ARBA" id="ARBA00023002"/>
    </source>
</evidence>
<dbReference type="FunFam" id="3.10.120.10:FF:000007">
    <property type="entry name" value="Sulfite oxidase, mitochondrial"/>
    <property type="match status" value="1"/>
</dbReference>
<dbReference type="Proteomes" id="UP000046393">
    <property type="component" value="Unplaced"/>
</dbReference>
<comment type="pathway">
    <text evidence="4">Sulfur metabolism.</text>
</comment>
<evidence type="ECO:0000256" key="7">
    <source>
        <dbReference type="ARBA" id="ARBA00012505"/>
    </source>
</evidence>
<evidence type="ECO:0000256" key="1">
    <source>
        <dbReference type="ARBA" id="ARBA00001924"/>
    </source>
</evidence>
<keyword evidence="12 14" id="KW-0408">Iron</keyword>
<comment type="cofactor">
    <cofactor evidence="1">
        <name>Mo-molybdopterin</name>
        <dbReference type="ChEBI" id="CHEBI:71302"/>
    </cofactor>
</comment>
<dbReference type="GO" id="GO:0020037">
    <property type="term" value="F:heme binding"/>
    <property type="evidence" value="ECO:0007669"/>
    <property type="project" value="UniProtKB-UniRule"/>
</dbReference>
<evidence type="ECO:0000256" key="9">
    <source>
        <dbReference type="ARBA" id="ARBA00022617"/>
    </source>
</evidence>
<evidence type="ECO:0000256" key="5">
    <source>
        <dbReference type="ARBA" id="ARBA00004971"/>
    </source>
</evidence>
<dbReference type="InterPro" id="IPR018506">
    <property type="entry name" value="Cyt_B5_heme-BS"/>
</dbReference>
<reference evidence="17" key="1">
    <citation type="submission" date="2017-02" db="UniProtKB">
        <authorList>
            <consortium name="WormBaseParasite"/>
        </authorList>
    </citation>
    <scope>IDENTIFICATION</scope>
</reference>
<dbReference type="InterPro" id="IPR005066">
    <property type="entry name" value="MoCF_OxRdtse_dimer"/>
</dbReference>
<dbReference type="PROSITE" id="PS00559">
    <property type="entry name" value="MOLYBDOPTERIN_EUK"/>
    <property type="match status" value="1"/>
</dbReference>
<dbReference type="PRINTS" id="PR00363">
    <property type="entry name" value="CYTOCHROMEB5"/>
</dbReference>
<organism evidence="16 17">
    <name type="scientific">Syphacia muris</name>
    <dbReference type="NCBI Taxonomy" id="451379"/>
    <lineage>
        <taxon>Eukaryota</taxon>
        <taxon>Metazoa</taxon>
        <taxon>Ecdysozoa</taxon>
        <taxon>Nematoda</taxon>
        <taxon>Chromadorea</taxon>
        <taxon>Rhabditida</taxon>
        <taxon>Spirurina</taxon>
        <taxon>Oxyuridomorpha</taxon>
        <taxon>Oxyuroidea</taxon>
        <taxon>Oxyuridae</taxon>
        <taxon>Syphacia</taxon>
    </lineage>
</organism>
<dbReference type="STRING" id="451379.A0A0N5APD5"/>
<keyword evidence="16" id="KW-1185">Reference proteome</keyword>
<dbReference type="InterPro" id="IPR008335">
    <property type="entry name" value="Mopterin_OxRdtase_euk"/>
</dbReference>
<feature type="domain" description="Cytochrome b5 heme-binding" evidence="15">
    <location>
        <begin position="51"/>
        <end position="129"/>
    </location>
</feature>
<proteinExistence type="inferred from homology"/>